<dbReference type="InterPro" id="IPR036380">
    <property type="entry name" value="Isochorismatase-like_sf"/>
</dbReference>
<organism evidence="11">
    <name type="scientific">Guillardia theta</name>
    <name type="common">Cryptophyte</name>
    <name type="synonym">Cryptomonas phi</name>
    <dbReference type="NCBI Taxonomy" id="55529"/>
    <lineage>
        <taxon>Eukaryota</taxon>
        <taxon>Cryptophyceae</taxon>
        <taxon>Pyrenomonadales</taxon>
        <taxon>Geminigeraceae</taxon>
        <taxon>Guillardia</taxon>
    </lineage>
</organism>
<evidence type="ECO:0000259" key="9">
    <source>
        <dbReference type="Pfam" id="PF00857"/>
    </source>
</evidence>
<keyword evidence="3" id="KW-0479">Metal-binding</keyword>
<dbReference type="InterPro" id="IPR052347">
    <property type="entry name" value="Isochorismatase_Nicotinamidase"/>
</dbReference>
<dbReference type="CDD" id="cd01011">
    <property type="entry name" value="nicotinamidase"/>
    <property type="match status" value="1"/>
</dbReference>
<dbReference type="Gene3D" id="3.40.50.850">
    <property type="entry name" value="Isochorismatase-like"/>
    <property type="match status" value="1"/>
</dbReference>
<dbReference type="EC" id="3.5.1.19" evidence="6"/>
<dbReference type="SUPFAM" id="SSF47473">
    <property type="entry name" value="EF-hand"/>
    <property type="match status" value="1"/>
</dbReference>
<dbReference type="PANTHER" id="PTHR11080">
    <property type="entry name" value="PYRAZINAMIDASE/NICOTINAMIDASE"/>
    <property type="match status" value="1"/>
</dbReference>
<comment type="similarity">
    <text evidence="1">Belongs to the isochorismatase family.</text>
</comment>
<dbReference type="GO" id="GO:0008936">
    <property type="term" value="F:nicotinamidase activity"/>
    <property type="evidence" value="ECO:0007669"/>
    <property type="project" value="UniProtKB-EC"/>
</dbReference>
<dbReference type="SUPFAM" id="SSF52499">
    <property type="entry name" value="Isochorismatase-like hydrolases"/>
    <property type="match status" value="1"/>
</dbReference>
<keyword evidence="2" id="KW-0662">Pyridine nucleotide biosynthesis</keyword>
<evidence type="ECO:0000256" key="6">
    <source>
        <dbReference type="ARBA" id="ARBA00039017"/>
    </source>
</evidence>
<evidence type="ECO:0000256" key="1">
    <source>
        <dbReference type="ARBA" id="ARBA00006336"/>
    </source>
</evidence>
<dbReference type="InterPro" id="IPR011992">
    <property type="entry name" value="EF-hand-dom_pair"/>
</dbReference>
<evidence type="ECO:0000256" key="3">
    <source>
        <dbReference type="ARBA" id="ARBA00022723"/>
    </source>
</evidence>
<evidence type="ECO:0000256" key="5">
    <source>
        <dbReference type="ARBA" id="ARBA00037900"/>
    </source>
</evidence>
<proteinExistence type="inferred from homology"/>
<evidence type="ECO:0000256" key="4">
    <source>
        <dbReference type="ARBA" id="ARBA00022801"/>
    </source>
</evidence>
<dbReference type="InterPro" id="IPR000868">
    <property type="entry name" value="Isochorismatase-like_dom"/>
</dbReference>
<name>A0A6U6C165_GUITH</name>
<feature type="region of interest" description="Disordered" evidence="8">
    <location>
        <begin position="1"/>
        <end position="20"/>
    </location>
</feature>
<feature type="domain" description="Isochorismatase-like" evidence="9">
    <location>
        <begin position="158"/>
        <end position="358"/>
    </location>
</feature>
<evidence type="ECO:0000313" key="11">
    <source>
        <dbReference type="EMBL" id="CAE2325350.1"/>
    </source>
</evidence>
<dbReference type="AlphaFoldDB" id="A0A6U6C165"/>
<evidence type="ECO:0000256" key="7">
    <source>
        <dbReference type="ARBA" id="ARBA00043224"/>
    </source>
</evidence>
<evidence type="ECO:0000256" key="2">
    <source>
        <dbReference type="ARBA" id="ARBA00022642"/>
    </source>
</evidence>
<reference evidence="11" key="1">
    <citation type="submission" date="2021-01" db="EMBL/GenBank/DDBJ databases">
        <authorList>
            <person name="Corre E."/>
            <person name="Pelletier E."/>
            <person name="Niang G."/>
            <person name="Scheremetjew M."/>
            <person name="Finn R."/>
            <person name="Kale V."/>
            <person name="Holt S."/>
            <person name="Cochrane G."/>
            <person name="Meng A."/>
            <person name="Brown T."/>
            <person name="Cohen L."/>
        </authorList>
    </citation>
    <scope>NUCLEOTIDE SEQUENCE</scope>
    <source>
        <strain evidence="11">CCMP 2712</strain>
    </source>
</reference>
<evidence type="ECO:0000313" key="10">
    <source>
        <dbReference type="EMBL" id="CAE2325348.1"/>
    </source>
</evidence>
<dbReference type="Pfam" id="PF00857">
    <property type="entry name" value="Isochorismatase"/>
    <property type="match status" value="1"/>
</dbReference>
<dbReference type="EMBL" id="HBKN01038097">
    <property type="protein sequence ID" value="CAE2325348.1"/>
    <property type="molecule type" value="Transcribed_RNA"/>
</dbReference>
<accession>A0A6U6C165</accession>
<dbReference type="GO" id="GO:0046872">
    <property type="term" value="F:metal ion binding"/>
    <property type="evidence" value="ECO:0007669"/>
    <property type="project" value="UniProtKB-KW"/>
</dbReference>
<comment type="pathway">
    <text evidence="5">Cofactor biosynthesis; nicotinate biosynthesis; nicotinate from nicotinamide: step 1/1.</text>
</comment>
<keyword evidence="4" id="KW-0378">Hydrolase</keyword>
<sequence>MSSWIPCHPSKQQNTNDSSSGSNFFGDLVSFFENACASPSRQQLQPVSEAEPQNNKRDVVIHSNYQQKPPYSLVDGLSDAELARNFNFFTRDAAMDPKAFNEFLDQLFHEINPNFVATGEDKDVMISVFDPERTGFVSFSTFTHKMRELMPKVVGNRALIIIDLQNDFVHGSLAVKEGIDVVHAVNDLRQKFDIVGLTRDWHPHDHISFVDNHPGAQVFSSKRVNLPDGTSGEQVMWPRHCVQYTEGAEFHNELTVTNEDFVVSKGLDSRVDSYSGFFDNCRSFETRLRAELRSRNVSEVFVVGLAYDYCVGFTALDAVDCGFVVYVLEDCTRAVAEDSQKKMVESLKKRGVHVINSTQIPEKIAMNPRFMIEAARDMLQGKKKRINSLLC</sequence>
<feature type="compositionally biased region" description="Polar residues" evidence="8">
    <location>
        <begin position="10"/>
        <end position="20"/>
    </location>
</feature>
<dbReference type="GO" id="GO:0019363">
    <property type="term" value="P:pyridine nucleotide biosynthetic process"/>
    <property type="evidence" value="ECO:0007669"/>
    <property type="project" value="UniProtKB-KW"/>
</dbReference>
<protein>
    <recommendedName>
        <fullName evidence="6">nicotinamidase</fullName>
        <ecNumber evidence="6">3.5.1.19</ecNumber>
    </recommendedName>
    <alternativeName>
        <fullName evidence="7">Nicotinamide deamidase</fullName>
    </alternativeName>
</protein>
<dbReference type="PANTHER" id="PTHR11080:SF2">
    <property type="entry name" value="LD05707P"/>
    <property type="match status" value="1"/>
</dbReference>
<dbReference type="EMBL" id="HBKN01038098">
    <property type="protein sequence ID" value="CAE2325350.1"/>
    <property type="molecule type" value="Transcribed_RNA"/>
</dbReference>
<evidence type="ECO:0000256" key="8">
    <source>
        <dbReference type="SAM" id="MobiDB-lite"/>
    </source>
</evidence>
<gene>
    <name evidence="10" type="ORF">GTHE00462_LOCUS29862</name>
    <name evidence="11" type="ORF">GTHE00462_LOCUS29863</name>
</gene>